<protein>
    <submittedName>
        <fullName evidence="1">8325_t:CDS:1</fullName>
    </submittedName>
</protein>
<dbReference type="AlphaFoldDB" id="A0A9N9HDF7"/>
<dbReference type="EMBL" id="CAJVPZ010016871">
    <property type="protein sequence ID" value="CAG8676516.1"/>
    <property type="molecule type" value="Genomic_DNA"/>
</dbReference>
<keyword evidence="2" id="KW-1185">Reference proteome</keyword>
<feature type="non-terminal residue" evidence="1">
    <location>
        <position position="279"/>
    </location>
</feature>
<reference evidence="1" key="1">
    <citation type="submission" date="2021-06" db="EMBL/GenBank/DDBJ databases">
        <authorList>
            <person name="Kallberg Y."/>
            <person name="Tangrot J."/>
            <person name="Rosling A."/>
        </authorList>
    </citation>
    <scope>NUCLEOTIDE SEQUENCE</scope>
    <source>
        <strain evidence="1">IN212</strain>
    </source>
</reference>
<evidence type="ECO:0000313" key="2">
    <source>
        <dbReference type="Proteomes" id="UP000789396"/>
    </source>
</evidence>
<gene>
    <name evidence="1" type="ORF">RFULGI_LOCUS9436</name>
</gene>
<feature type="non-terminal residue" evidence="1">
    <location>
        <position position="1"/>
    </location>
</feature>
<sequence>NVKKTFEATIEHLLKLEPPIKNQKNKRQALISSLQALMKNDKSVREEYESLNAWVNVYSSEKEEEKALKIYNISYGTGSAQTQKSIKIMSEHEVSTDIKEAQEINPLNRQKVKEEKEDDLSSRIPHKFSFSAFKQGDEDAFESLLVIKRNLSSELTEQYVLPMKRRHENNEDEIQERKRHMTNKELGELIDFTLNIVNKLEPENKEHLNQIVRLASKSSVTVYTRVKENPGEFQVEDGVLFCNFCDHSIDWKQKSTVDDHLKSKAHISKKAFYENKQKN</sequence>
<accession>A0A9N9HDF7</accession>
<proteinExistence type="predicted"/>
<dbReference type="OrthoDB" id="2388208at2759"/>
<name>A0A9N9HDF7_9GLOM</name>
<evidence type="ECO:0000313" key="1">
    <source>
        <dbReference type="EMBL" id="CAG8676516.1"/>
    </source>
</evidence>
<dbReference type="Proteomes" id="UP000789396">
    <property type="component" value="Unassembled WGS sequence"/>
</dbReference>
<comment type="caution">
    <text evidence="1">The sequence shown here is derived from an EMBL/GenBank/DDBJ whole genome shotgun (WGS) entry which is preliminary data.</text>
</comment>
<organism evidence="1 2">
    <name type="scientific">Racocetra fulgida</name>
    <dbReference type="NCBI Taxonomy" id="60492"/>
    <lineage>
        <taxon>Eukaryota</taxon>
        <taxon>Fungi</taxon>
        <taxon>Fungi incertae sedis</taxon>
        <taxon>Mucoromycota</taxon>
        <taxon>Glomeromycotina</taxon>
        <taxon>Glomeromycetes</taxon>
        <taxon>Diversisporales</taxon>
        <taxon>Gigasporaceae</taxon>
        <taxon>Racocetra</taxon>
    </lineage>
</organism>